<accession>A0A7W7IBM7</accession>
<comment type="caution">
    <text evidence="3">The sequence shown here is derived from an EMBL/GenBank/DDBJ whole genome shotgun (WGS) entry which is preliminary data.</text>
</comment>
<proteinExistence type="predicted"/>
<sequence>MSKALAGVLATAAFAVVNATVWNIADALGPIRQAVLAVAALLAWLIIDHRLWERPDDVINRQRAKLYNAVTLATLHGHGRWCARVGAGGRVGRA</sequence>
<reference evidence="3 4" key="2">
    <citation type="submission" date="2020-08" db="EMBL/GenBank/DDBJ databases">
        <title>Sequencing the genomes of 1000 actinobacteria strains.</title>
        <authorList>
            <person name="Klenk H.-P."/>
        </authorList>
    </citation>
    <scope>NUCLEOTIDE SEQUENCE [LARGE SCALE GENOMIC DNA]</scope>
    <source>
        <strain evidence="3 4">DSM 44772</strain>
    </source>
</reference>
<reference evidence="2 5" key="1">
    <citation type="journal article" date="2019" name="Int. J. Syst. Evol. Microbiol.">
        <title>The Global Catalogue of Microorganisms (GCM) 10K type strain sequencing project: providing services to taxonomists for standard genome sequencing and annotation.</title>
        <authorList>
            <consortium name="The Broad Institute Genomics Platform"/>
            <consortium name="The Broad Institute Genome Sequencing Center for Infectious Disease"/>
            <person name="Wu L."/>
            <person name="Ma J."/>
        </authorList>
    </citation>
    <scope>NUCLEOTIDE SEQUENCE [LARGE SCALE GENOMIC DNA]</scope>
    <source>
        <strain evidence="2 5">JCM 10667</strain>
    </source>
</reference>
<name>A0A7W7IBM7_9ACTN</name>
<dbReference type="RefSeq" id="WP_184882080.1">
    <property type="nucleotide sequence ID" value="NZ_BAAAHD010000023.1"/>
</dbReference>
<evidence type="ECO:0000313" key="3">
    <source>
        <dbReference type="EMBL" id="MBB4773778.1"/>
    </source>
</evidence>
<evidence type="ECO:0000256" key="1">
    <source>
        <dbReference type="SAM" id="Phobius"/>
    </source>
</evidence>
<protein>
    <submittedName>
        <fullName evidence="3">Uncharacterized protein</fullName>
    </submittedName>
</protein>
<keyword evidence="1" id="KW-0472">Membrane</keyword>
<keyword evidence="1" id="KW-1133">Transmembrane helix</keyword>
<evidence type="ECO:0000313" key="2">
    <source>
        <dbReference type="EMBL" id="GAA0561578.1"/>
    </source>
</evidence>
<dbReference type="Proteomes" id="UP000549343">
    <property type="component" value="Unassembled WGS sequence"/>
</dbReference>
<organism evidence="3 4">
    <name type="scientific">Actinomadura livida</name>
    <dbReference type="NCBI Taxonomy" id="79909"/>
    <lineage>
        <taxon>Bacteria</taxon>
        <taxon>Bacillati</taxon>
        <taxon>Actinomycetota</taxon>
        <taxon>Actinomycetes</taxon>
        <taxon>Streptosporangiales</taxon>
        <taxon>Thermomonosporaceae</taxon>
        <taxon>Actinomadura</taxon>
    </lineage>
</organism>
<dbReference type="Proteomes" id="UP001501427">
    <property type="component" value="Unassembled WGS sequence"/>
</dbReference>
<keyword evidence="5" id="KW-1185">Reference proteome</keyword>
<dbReference type="EMBL" id="JACHMV010000001">
    <property type="protein sequence ID" value="MBB4773778.1"/>
    <property type="molecule type" value="Genomic_DNA"/>
</dbReference>
<gene>
    <name evidence="3" type="ORF">F4557_002196</name>
    <name evidence="2" type="ORF">GCM10009546_24650</name>
</gene>
<reference evidence="2" key="3">
    <citation type="submission" date="2023-12" db="EMBL/GenBank/DDBJ databases">
        <authorList>
            <person name="Sun Q."/>
            <person name="Inoue M."/>
        </authorList>
    </citation>
    <scope>NUCLEOTIDE SEQUENCE</scope>
    <source>
        <strain evidence="2">JCM 10667</strain>
    </source>
</reference>
<evidence type="ECO:0000313" key="5">
    <source>
        <dbReference type="Proteomes" id="UP001501427"/>
    </source>
</evidence>
<feature type="transmembrane region" description="Helical" evidence="1">
    <location>
        <begin position="29"/>
        <end position="47"/>
    </location>
</feature>
<evidence type="ECO:0000313" key="4">
    <source>
        <dbReference type="Proteomes" id="UP000549343"/>
    </source>
</evidence>
<dbReference type="AlphaFoldDB" id="A0A7W7IBM7"/>
<keyword evidence="1" id="KW-0812">Transmembrane</keyword>
<dbReference type="EMBL" id="BAAAHD010000023">
    <property type="protein sequence ID" value="GAA0561578.1"/>
    <property type="molecule type" value="Genomic_DNA"/>
</dbReference>